<keyword evidence="2" id="KW-0732">Signal</keyword>
<proteinExistence type="predicted"/>
<accession>A0A2M7IH82</accession>
<feature type="transmembrane region" description="Helical" evidence="1">
    <location>
        <begin position="115"/>
        <end position="139"/>
    </location>
</feature>
<feature type="transmembrane region" description="Helical" evidence="1">
    <location>
        <begin position="58"/>
        <end position="77"/>
    </location>
</feature>
<dbReference type="AlphaFoldDB" id="A0A2M7IH82"/>
<protein>
    <submittedName>
        <fullName evidence="3">Uncharacterized protein</fullName>
    </submittedName>
</protein>
<dbReference type="Proteomes" id="UP000229561">
    <property type="component" value="Unassembled WGS sequence"/>
</dbReference>
<feature type="signal peptide" evidence="2">
    <location>
        <begin position="1"/>
        <end position="26"/>
    </location>
</feature>
<feature type="chain" id="PRO_5014908774" evidence="2">
    <location>
        <begin position="27"/>
        <end position="171"/>
    </location>
</feature>
<feature type="transmembrane region" description="Helical" evidence="1">
    <location>
        <begin position="146"/>
        <end position="170"/>
    </location>
</feature>
<dbReference type="EMBL" id="PFGY01000122">
    <property type="protein sequence ID" value="PIW75887.1"/>
    <property type="molecule type" value="Genomic_DNA"/>
</dbReference>
<comment type="caution">
    <text evidence="3">The sequence shown here is derived from an EMBL/GenBank/DDBJ whole genome shotgun (WGS) entry which is preliminary data.</text>
</comment>
<keyword evidence="1" id="KW-0812">Transmembrane</keyword>
<organism evidence="3 4">
    <name type="scientific">Candidatus Portnoybacteria bacterium CG_4_8_14_3_um_filter_40_10</name>
    <dbReference type="NCBI Taxonomy" id="1974801"/>
    <lineage>
        <taxon>Bacteria</taxon>
        <taxon>Candidatus Portnoyibacteriota</taxon>
    </lineage>
</organism>
<evidence type="ECO:0000256" key="1">
    <source>
        <dbReference type="SAM" id="Phobius"/>
    </source>
</evidence>
<reference evidence="4" key="1">
    <citation type="submission" date="2017-09" db="EMBL/GenBank/DDBJ databases">
        <title>Depth-based differentiation of microbial function through sediment-hosted aquifers and enrichment of novel symbionts in the deep terrestrial subsurface.</title>
        <authorList>
            <person name="Probst A.J."/>
            <person name="Ladd B."/>
            <person name="Jarett J.K."/>
            <person name="Geller-Mcgrath D.E."/>
            <person name="Sieber C.M.K."/>
            <person name="Emerson J.B."/>
            <person name="Anantharaman K."/>
            <person name="Thomas B.C."/>
            <person name="Malmstrom R."/>
            <person name="Stieglmeier M."/>
            <person name="Klingl A."/>
            <person name="Woyke T."/>
            <person name="Ryan C.M."/>
            <person name="Banfield J.F."/>
        </authorList>
    </citation>
    <scope>NUCLEOTIDE SEQUENCE [LARGE SCALE GENOMIC DNA]</scope>
</reference>
<gene>
    <name evidence="3" type="ORF">CO001_04320</name>
</gene>
<sequence length="171" mass="19191">MKIKNKKSLILYFIIIGLLSTSIAQANPVPVYPSGYVSSPGPTFSEFISSAYQNLPEFLIGIIFVIIFEIIFGYLLFFRNKRKGLFAILIANVISFPLFYLWSTWVSLNMEGLGIILFTYIIGEISVIIIEAILIKLILKNEIKFMASFIASLILNILSLIGGSIFLTFFA</sequence>
<evidence type="ECO:0000256" key="2">
    <source>
        <dbReference type="SAM" id="SignalP"/>
    </source>
</evidence>
<feature type="transmembrane region" description="Helical" evidence="1">
    <location>
        <begin position="84"/>
        <end position="103"/>
    </location>
</feature>
<name>A0A2M7IH82_9BACT</name>
<evidence type="ECO:0000313" key="3">
    <source>
        <dbReference type="EMBL" id="PIW75887.1"/>
    </source>
</evidence>
<keyword evidence="1" id="KW-0472">Membrane</keyword>
<evidence type="ECO:0000313" key="4">
    <source>
        <dbReference type="Proteomes" id="UP000229561"/>
    </source>
</evidence>
<keyword evidence="1" id="KW-1133">Transmembrane helix</keyword>